<comment type="similarity">
    <text evidence="3">Belongs to the CcmC/CycZ/HelC family.</text>
</comment>
<feature type="transmembrane region" description="Helical" evidence="10">
    <location>
        <begin position="251"/>
        <end position="274"/>
    </location>
</feature>
<comment type="caution">
    <text evidence="12">The sequence shown here is derived from an EMBL/GenBank/DDBJ whole genome shotgun (WGS) entry which is preliminary data.</text>
</comment>
<dbReference type="GO" id="GO:0020037">
    <property type="term" value="F:heme binding"/>
    <property type="evidence" value="ECO:0007669"/>
    <property type="project" value="InterPro"/>
</dbReference>
<keyword evidence="8" id="KW-0793">Thylakoid</keyword>
<feature type="transmembrane region" description="Helical" evidence="10">
    <location>
        <begin position="130"/>
        <end position="157"/>
    </location>
</feature>
<feature type="domain" description="Cytochrome c assembly protein" evidence="11">
    <location>
        <begin position="67"/>
        <end position="278"/>
    </location>
</feature>
<feature type="transmembrane region" description="Helical" evidence="10">
    <location>
        <begin position="98"/>
        <end position="118"/>
    </location>
</feature>
<dbReference type="GO" id="GO:0005886">
    <property type="term" value="C:plasma membrane"/>
    <property type="evidence" value="ECO:0007669"/>
    <property type="project" value="TreeGrafter"/>
</dbReference>
<feature type="transmembrane region" description="Helical" evidence="10">
    <location>
        <begin position="70"/>
        <end position="91"/>
    </location>
</feature>
<dbReference type="AlphaFoldDB" id="A0A3A4MVP5"/>
<proteinExistence type="inferred from homology"/>
<evidence type="ECO:0000256" key="9">
    <source>
        <dbReference type="ARBA" id="ARBA00023136"/>
    </source>
</evidence>
<dbReference type="InterPro" id="IPR002541">
    <property type="entry name" value="Cyt_c_assembly"/>
</dbReference>
<evidence type="ECO:0000256" key="1">
    <source>
        <dbReference type="ARBA" id="ARBA00002442"/>
    </source>
</evidence>
<protein>
    <recommendedName>
        <fullName evidence="4">Heme exporter protein C</fullName>
    </recommendedName>
</protein>
<comment type="subcellular location">
    <subcellularLocation>
        <location evidence="2">Membrane</location>
        <topology evidence="2">Multi-pass membrane protein</topology>
    </subcellularLocation>
</comment>
<feature type="transmembrane region" description="Helical" evidence="10">
    <location>
        <begin position="187"/>
        <end position="206"/>
    </location>
</feature>
<evidence type="ECO:0000256" key="8">
    <source>
        <dbReference type="ARBA" id="ARBA00023078"/>
    </source>
</evidence>
<dbReference type="GO" id="GO:0015232">
    <property type="term" value="F:heme transmembrane transporter activity"/>
    <property type="evidence" value="ECO:0007669"/>
    <property type="project" value="InterPro"/>
</dbReference>
<name>A0A3A4MVP5_ABYX5</name>
<dbReference type="NCBIfam" id="TIGR03144">
    <property type="entry name" value="cytochr_II_ccsB"/>
    <property type="match status" value="1"/>
</dbReference>
<keyword evidence="9 10" id="KW-0472">Membrane</keyword>
<evidence type="ECO:0000256" key="6">
    <source>
        <dbReference type="ARBA" id="ARBA00022748"/>
    </source>
</evidence>
<evidence type="ECO:0000256" key="4">
    <source>
        <dbReference type="ARBA" id="ARBA00016463"/>
    </source>
</evidence>
<dbReference type="PANTHER" id="PTHR30071">
    <property type="entry name" value="HEME EXPORTER PROTEIN C"/>
    <property type="match status" value="1"/>
</dbReference>
<keyword evidence="7 10" id="KW-1133">Transmembrane helix</keyword>
<dbReference type="Proteomes" id="UP000265882">
    <property type="component" value="Unassembled WGS sequence"/>
</dbReference>
<dbReference type="GO" id="GO:0017004">
    <property type="term" value="P:cytochrome complex assembly"/>
    <property type="evidence" value="ECO:0007669"/>
    <property type="project" value="UniProtKB-KW"/>
</dbReference>
<dbReference type="PANTHER" id="PTHR30071:SF1">
    <property type="entry name" value="CYTOCHROME B_B6 PROTEIN-RELATED"/>
    <property type="match status" value="1"/>
</dbReference>
<feature type="transmembrane region" description="Helical" evidence="10">
    <location>
        <begin position="34"/>
        <end position="58"/>
    </location>
</feature>
<feature type="transmembrane region" description="Helical" evidence="10">
    <location>
        <begin position="221"/>
        <end position="239"/>
    </location>
</feature>
<dbReference type="InterPro" id="IPR045062">
    <property type="entry name" value="Cyt_c_biogenesis_CcsA/CcmC"/>
</dbReference>
<evidence type="ECO:0000259" key="11">
    <source>
        <dbReference type="Pfam" id="PF01578"/>
    </source>
</evidence>
<evidence type="ECO:0000256" key="7">
    <source>
        <dbReference type="ARBA" id="ARBA00022989"/>
    </source>
</evidence>
<dbReference type="PRINTS" id="PR01386">
    <property type="entry name" value="CCMCBIOGNSIS"/>
</dbReference>
<evidence type="ECO:0000256" key="2">
    <source>
        <dbReference type="ARBA" id="ARBA00004141"/>
    </source>
</evidence>
<evidence type="ECO:0000256" key="5">
    <source>
        <dbReference type="ARBA" id="ARBA00022692"/>
    </source>
</evidence>
<dbReference type="InterPro" id="IPR017562">
    <property type="entry name" value="Cyt_c_biogenesis_CcsA"/>
</dbReference>
<gene>
    <name evidence="12" type="primary">ccsB</name>
    <name evidence="12" type="ORF">C4520_21600</name>
</gene>
<sequence length="281" mass="31289">MSNSLVNISFLTMILASFVYAVNNFTRRESLGKVFGYTGTMSLLLGLVLMTVAILLRWQEAQRPPFSNMYESLMLFSWSIILIYLVLEYVYKIRVVGALAAILAVTALAAASFFNDAIEPLVPALQSNWLTYHVITCFIGYAAFAISAGVSAVYVVLKLKGERSPVKGGTGKEAELKKVLQSFNYESIRFGFLFLGIGIITGAVWANEAWGTYWSWDPKETWSLITWIIYAIIIHFKYVSGRFGIKDLNMFTAVGSIVGFLAVIFTYFGVNFILSGLHSYA</sequence>
<evidence type="ECO:0000313" key="13">
    <source>
        <dbReference type="Proteomes" id="UP000265882"/>
    </source>
</evidence>
<dbReference type="InterPro" id="IPR003557">
    <property type="entry name" value="Cyt_c_biogenesis_CcmC"/>
</dbReference>
<reference evidence="12 13" key="1">
    <citation type="journal article" date="2017" name="ISME J.">
        <title>Energy and carbon metabolisms in a deep terrestrial subsurface fluid microbial community.</title>
        <authorList>
            <person name="Momper L."/>
            <person name="Jungbluth S.P."/>
            <person name="Lee M.D."/>
            <person name="Amend J.P."/>
        </authorList>
    </citation>
    <scope>NUCLEOTIDE SEQUENCE [LARGE SCALE GENOMIC DNA]</scope>
    <source>
        <strain evidence="12">SURF_5</strain>
    </source>
</reference>
<dbReference type="Pfam" id="PF01578">
    <property type="entry name" value="Cytochrom_C_asm"/>
    <property type="match status" value="1"/>
</dbReference>
<organism evidence="12 13">
    <name type="scientific">Abyssobacteria bacterium (strain SURF_5)</name>
    <dbReference type="NCBI Taxonomy" id="2093360"/>
    <lineage>
        <taxon>Bacteria</taxon>
        <taxon>Pseudomonadati</taxon>
        <taxon>Candidatus Hydrogenedentota</taxon>
        <taxon>Candidatus Abyssobacteria</taxon>
    </lineage>
</organism>
<evidence type="ECO:0000313" key="12">
    <source>
        <dbReference type="EMBL" id="RJP14313.1"/>
    </source>
</evidence>
<keyword evidence="5 10" id="KW-0812">Transmembrane</keyword>
<accession>A0A3A4MVP5</accession>
<keyword evidence="6" id="KW-0201">Cytochrome c-type biogenesis</keyword>
<dbReference type="EMBL" id="QZKU01000144">
    <property type="protein sequence ID" value="RJP14313.1"/>
    <property type="molecule type" value="Genomic_DNA"/>
</dbReference>
<evidence type="ECO:0000256" key="3">
    <source>
        <dbReference type="ARBA" id="ARBA00005840"/>
    </source>
</evidence>
<feature type="transmembrane region" description="Helical" evidence="10">
    <location>
        <begin position="6"/>
        <end position="22"/>
    </location>
</feature>
<comment type="function">
    <text evidence="1">Required for the export of heme to the periplasm for the biogenesis of c-type cytochromes.</text>
</comment>
<evidence type="ECO:0000256" key="10">
    <source>
        <dbReference type="SAM" id="Phobius"/>
    </source>
</evidence>